<dbReference type="AlphaFoldDB" id="A0AAD4PVX7"/>
<dbReference type="Pfam" id="PF00891">
    <property type="entry name" value="Methyltransf_2"/>
    <property type="match status" value="1"/>
</dbReference>
<evidence type="ECO:0000256" key="2">
    <source>
        <dbReference type="ARBA" id="ARBA00022679"/>
    </source>
</evidence>
<dbReference type="RefSeq" id="XP_046067900.1">
    <property type="nucleotide sequence ID" value="XM_046218597.1"/>
</dbReference>
<evidence type="ECO:0000313" key="5">
    <source>
        <dbReference type="EMBL" id="KAH8691903.1"/>
    </source>
</evidence>
<evidence type="ECO:0000256" key="3">
    <source>
        <dbReference type="ARBA" id="ARBA00022691"/>
    </source>
</evidence>
<dbReference type="InterPro" id="IPR036388">
    <property type="entry name" value="WH-like_DNA-bd_sf"/>
</dbReference>
<keyword evidence="2" id="KW-0808">Transferase</keyword>
<keyword evidence="1" id="KW-0489">Methyltransferase</keyword>
<organism evidence="5 6">
    <name type="scientific">Talaromyces proteolyticus</name>
    <dbReference type="NCBI Taxonomy" id="1131652"/>
    <lineage>
        <taxon>Eukaryota</taxon>
        <taxon>Fungi</taxon>
        <taxon>Dikarya</taxon>
        <taxon>Ascomycota</taxon>
        <taxon>Pezizomycotina</taxon>
        <taxon>Eurotiomycetes</taxon>
        <taxon>Eurotiomycetidae</taxon>
        <taxon>Eurotiales</taxon>
        <taxon>Trichocomaceae</taxon>
        <taxon>Talaromyces</taxon>
        <taxon>Talaromyces sect. Bacilispori</taxon>
    </lineage>
</organism>
<evidence type="ECO:0000256" key="1">
    <source>
        <dbReference type="ARBA" id="ARBA00022603"/>
    </source>
</evidence>
<dbReference type="GeneID" id="70248884"/>
<proteinExistence type="predicted"/>
<accession>A0AAD4PVX7</accession>
<dbReference type="Gene3D" id="1.10.10.10">
    <property type="entry name" value="Winged helix-like DNA-binding domain superfamily/Winged helix DNA-binding domain"/>
    <property type="match status" value="1"/>
</dbReference>
<dbReference type="PROSITE" id="PS51683">
    <property type="entry name" value="SAM_OMT_II"/>
    <property type="match status" value="1"/>
</dbReference>
<dbReference type="InterPro" id="IPR001077">
    <property type="entry name" value="COMT_C"/>
</dbReference>
<evidence type="ECO:0000313" key="6">
    <source>
        <dbReference type="Proteomes" id="UP001201262"/>
    </source>
</evidence>
<name>A0AAD4PVX7_9EURO</name>
<dbReference type="InterPro" id="IPR036390">
    <property type="entry name" value="WH_DNA-bd_sf"/>
</dbReference>
<keyword evidence="3" id="KW-0949">S-adenosyl-L-methionine</keyword>
<reference evidence="5" key="1">
    <citation type="submission" date="2021-12" db="EMBL/GenBank/DDBJ databases">
        <title>Convergent genome expansion in fungi linked to evolution of root-endophyte symbiosis.</title>
        <authorList>
            <consortium name="DOE Joint Genome Institute"/>
            <person name="Ke Y.-H."/>
            <person name="Bonito G."/>
            <person name="Liao H.-L."/>
            <person name="Looney B."/>
            <person name="Rojas-Flechas A."/>
            <person name="Nash J."/>
            <person name="Hameed K."/>
            <person name="Schadt C."/>
            <person name="Martin F."/>
            <person name="Crous P.W."/>
            <person name="Miettinen O."/>
            <person name="Magnuson J.K."/>
            <person name="Labbe J."/>
            <person name="Jacobson D."/>
            <person name="Doktycz M.J."/>
            <person name="Veneault-Fourrey C."/>
            <person name="Kuo A."/>
            <person name="Mondo S."/>
            <person name="Calhoun S."/>
            <person name="Riley R."/>
            <person name="Ohm R."/>
            <person name="LaButti K."/>
            <person name="Andreopoulos B."/>
            <person name="Pangilinan J."/>
            <person name="Nolan M."/>
            <person name="Tritt A."/>
            <person name="Clum A."/>
            <person name="Lipzen A."/>
            <person name="Daum C."/>
            <person name="Barry K."/>
            <person name="Grigoriev I.V."/>
            <person name="Vilgalys R."/>
        </authorList>
    </citation>
    <scope>NUCLEOTIDE SEQUENCE</scope>
    <source>
        <strain evidence="5">PMI_201</strain>
    </source>
</reference>
<gene>
    <name evidence="5" type="ORF">BGW36DRAFT_400053</name>
</gene>
<sequence length="403" mass="45601">MATTAHDMDSVSGLLEELKVFDDDLELNEQNRLQMLQVARALVRALETPQETVLRLCWAEPTLYGAIIMAIDTGLFRHMNRCPDLPMTARNLSEFTGVDPTLLKRGRIMKHLAAMGVIHEYGPDEYLPNKLSRTLSLEKYADGFPCMANGAMRAIYKLPEYFKKVGYVNPNDPTDGPFQYAYNTSKHWFVWSTQYPSLFRQFNNHMSAYHQGRPSWMDADFFPVHSVLTAGARRDADSVFLVDVGGGLGHDLMEFSQKHPSTPGRLILQDKRDVIAQIQGGLGEIEAMAHNFFTKQPIQGARAYYLHSVLHDWPDNECIRILSCIAGSMEPGYSKLLINENIVPDQGADWQITGLDLMLMTLVSARERREGEWRQLLAQAGFQIVHIWTYSAGVESLIECELV</sequence>
<dbReference type="PANTHER" id="PTHR43712:SF1">
    <property type="entry name" value="HYPOTHETICAL O-METHYLTRANSFERASE (EUROFUNG)-RELATED"/>
    <property type="match status" value="1"/>
</dbReference>
<dbReference type="Gene3D" id="3.40.50.150">
    <property type="entry name" value="Vaccinia Virus protein VP39"/>
    <property type="match status" value="1"/>
</dbReference>
<dbReference type="GO" id="GO:0008171">
    <property type="term" value="F:O-methyltransferase activity"/>
    <property type="evidence" value="ECO:0007669"/>
    <property type="project" value="InterPro"/>
</dbReference>
<dbReference type="SUPFAM" id="SSF53335">
    <property type="entry name" value="S-adenosyl-L-methionine-dependent methyltransferases"/>
    <property type="match status" value="1"/>
</dbReference>
<dbReference type="GO" id="GO:0032259">
    <property type="term" value="P:methylation"/>
    <property type="evidence" value="ECO:0007669"/>
    <property type="project" value="UniProtKB-KW"/>
</dbReference>
<dbReference type="EMBL" id="JAJTJA010000011">
    <property type="protein sequence ID" value="KAH8691903.1"/>
    <property type="molecule type" value="Genomic_DNA"/>
</dbReference>
<dbReference type="InterPro" id="IPR016461">
    <property type="entry name" value="COMT-like"/>
</dbReference>
<comment type="caution">
    <text evidence="5">The sequence shown here is derived from an EMBL/GenBank/DDBJ whole genome shotgun (WGS) entry which is preliminary data.</text>
</comment>
<evidence type="ECO:0000259" key="4">
    <source>
        <dbReference type="Pfam" id="PF00891"/>
    </source>
</evidence>
<protein>
    <submittedName>
        <fullName evidence="5">Hydroxyindole O-methyltransferase</fullName>
    </submittedName>
</protein>
<keyword evidence="6" id="KW-1185">Reference proteome</keyword>
<dbReference type="InterPro" id="IPR029063">
    <property type="entry name" value="SAM-dependent_MTases_sf"/>
</dbReference>
<feature type="domain" description="O-methyltransferase C-terminal" evidence="4">
    <location>
        <begin position="240"/>
        <end position="383"/>
    </location>
</feature>
<dbReference type="SUPFAM" id="SSF46785">
    <property type="entry name" value="Winged helix' DNA-binding domain"/>
    <property type="match status" value="1"/>
</dbReference>
<dbReference type="Proteomes" id="UP001201262">
    <property type="component" value="Unassembled WGS sequence"/>
</dbReference>
<dbReference type="PANTHER" id="PTHR43712">
    <property type="entry name" value="PUTATIVE (AFU_ORTHOLOGUE AFUA_4G14580)-RELATED"/>
    <property type="match status" value="1"/>
</dbReference>